<dbReference type="SUPFAM" id="SSF56801">
    <property type="entry name" value="Acetyl-CoA synthetase-like"/>
    <property type="match status" value="1"/>
</dbReference>
<dbReference type="InterPro" id="IPR042099">
    <property type="entry name" value="ANL_N_sf"/>
</dbReference>
<feature type="domain" description="AMP-dependent synthetase/ligase" evidence="3">
    <location>
        <begin position="17"/>
        <end position="382"/>
    </location>
</feature>
<evidence type="ECO:0000256" key="2">
    <source>
        <dbReference type="ARBA" id="ARBA00022598"/>
    </source>
</evidence>
<dbReference type="Gene3D" id="3.30.300.30">
    <property type="match status" value="1"/>
</dbReference>
<evidence type="ECO:0000313" key="5">
    <source>
        <dbReference type="EMBL" id="GGM98008.1"/>
    </source>
</evidence>
<dbReference type="EMBL" id="BMML01000003">
    <property type="protein sequence ID" value="GGM98008.1"/>
    <property type="molecule type" value="Genomic_DNA"/>
</dbReference>
<organism evidence="5 6">
    <name type="scientific">Streptomyces fuscichromogenes</name>
    <dbReference type="NCBI Taxonomy" id="1324013"/>
    <lineage>
        <taxon>Bacteria</taxon>
        <taxon>Bacillati</taxon>
        <taxon>Actinomycetota</taxon>
        <taxon>Actinomycetes</taxon>
        <taxon>Kitasatosporales</taxon>
        <taxon>Streptomycetaceae</taxon>
        <taxon>Streptomyces</taxon>
    </lineage>
</organism>
<dbReference type="CDD" id="cd04433">
    <property type="entry name" value="AFD_class_I"/>
    <property type="match status" value="1"/>
</dbReference>
<reference evidence="5" key="1">
    <citation type="journal article" date="2014" name="Int. J. Syst. Evol. Microbiol.">
        <title>Complete genome sequence of Corynebacterium casei LMG S-19264T (=DSM 44701T), isolated from a smear-ripened cheese.</title>
        <authorList>
            <consortium name="US DOE Joint Genome Institute (JGI-PGF)"/>
            <person name="Walter F."/>
            <person name="Albersmeier A."/>
            <person name="Kalinowski J."/>
            <person name="Ruckert C."/>
        </authorList>
    </citation>
    <scope>NUCLEOTIDE SEQUENCE</scope>
    <source>
        <strain evidence="5">CGMCC 4.7110</strain>
    </source>
</reference>
<dbReference type="Pfam" id="PF13193">
    <property type="entry name" value="AMP-binding_C"/>
    <property type="match status" value="1"/>
</dbReference>
<dbReference type="InterPro" id="IPR045851">
    <property type="entry name" value="AMP-bd_C_sf"/>
</dbReference>
<dbReference type="Proteomes" id="UP000653411">
    <property type="component" value="Unassembled WGS sequence"/>
</dbReference>
<dbReference type="AlphaFoldDB" id="A0A917X9P7"/>
<dbReference type="PANTHER" id="PTHR43201:SF5">
    <property type="entry name" value="MEDIUM-CHAIN ACYL-COA LIGASE ACSF2, MITOCHONDRIAL"/>
    <property type="match status" value="1"/>
</dbReference>
<comment type="similarity">
    <text evidence="1">Belongs to the ATP-dependent AMP-binding enzyme family.</text>
</comment>
<dbReference type="Gene3D" id="3.40.50.12780">
    <property type="entry name" value="N-terminal domain of ligase-like"/>
    <property type="match status" value="1"/>
</dbReference>
<dbReference type="Pfam" id="PF00501">
    <property type="entry name" value="AMP-binding"/>
    <property type="match status" value="1"/>
</dbReference>
<evidence type="ECO:0000256" key="1">
    <source>
        <dbReference type="ARBA" id="ARBA00006432"/>
    </source>
</evidence>
<comment type="caution">
    <text evidence="5">The sequence shown here is derived from an EMBL/GenBank/DDBJ whole genome shotgun (WGS) entry which is preliminary data.</text>
</comment>
<keyword evidence="6" id="KW-1185">Reference proteome</keyword>
<dbReference type="PANTHER" id="PTHR43201">
    <property type="entry name" value="ACYL-COA SYNTHETASE"/>
    <property type="match status" value="1"/>
</dbReference>
<protein>
    <submittedName>
        <fullName evidence="5">AMP-dependent synthetase</fullName>
    </submittedName>
</protein>
<evidence type="ECO:0000259" key="4">
    <source>
        <dbReference type="Pfam" id="PF13193"/>
    </source>
</evidence>
<sequence>MADVPQLPYRPTVPAVLRRAADRFGDDDYIVLPDRRISFRQAEIASRRLAKELLASGAGKGTRVGIHLPSGPEWAVAFLAVTRIGAIAMPFSTLYRPPELRAAIRAGDVSVLVSAPLLLGKDNETQLEDAISALGRSSPGRLRDPEVPYLRSVRLVGDSTRAWAEPFGIRTEGGEEEIGGVEDRLLRAVEAEVTPADQGVVVFTSGTTADPKAVVHSQGAVLRKTAPTADAALNAIFGGRVLCLMPFFWIGGMQEMLAALHSGAAILTLERLDAAAGLDLGRRERATSVMGNPQTMRSLLGATDLESVIPSLRDLPERPWDGPPSSRGQIPNGIGMTETFGGWNAVRGFECRVVDPVTGDLLGEGAVGEFQVRGYSLMQGLYKHEREEVFTPDGFYATGDLGYTEKGQFYFSARLKDMIKTKGANVAPAEVETVLNRRPEVRVSFVVGLPHEAHGEQVVAGVVAEHGHVLDVEALLEECRVALSPFKVPTDIHVLADTDIPVLASNKPDRRAIATLLATRQSLARRRPV</sequence>
<gene>
    <name evidence="5" type="ORF">GCM10011578_018680</name>
</gene>
<evidence type="ECO:0000259" key="3">
    <source>
        <dbReference type="Pfam" id="PF00501"/>
    </source>
</evidence>
<dbReference type="InterPro" id="IPR025110">
    <property type="entry name" value="AMP-bd_C"/>
</dbReference>
<feature type="domain" description="AMP-binding enzyme C-terminal" evidence="4">
    <location>
        <begin position="430"/>
        <end position="497"/>
    </location>
</feature>
<proteinExistence type="inferred from homology"/>
<evidence type="ECO:0000313" key="6">
    <source>
        <dbReference type="Proteomes" id="UP000653411"/>
    </source>
</evidence>
<name>A0A917X9P7_9ACTN</name>
<dbReference type="InterPro" id="IPR000873">
    <property type="entry name" value="AMP-dep_synth/lig_dom"/>
</dbReference>
<dbReference type="GO" id="GO:0006631">
    <property type="term" value="P:fatty acid metabolic process"/>
    <property type="evidence" value="ECO:0007669"/>
    <property type="project" value="TreeGrafter"/>
</dbReference>
<keyword evidence="2" id="KW-0436">Ligase</keyword>
<reference evidence="5" key="2">
    <citation type="submission" date="2020-09" db="EMBL/GenBank/DDBJ databases">
        <authorList>
            <person name="Sun Q."/>
            <person name="Zhou Y."/>
        </authorList>
    </citation>
    <scope>NUCLEOTIDE SEQUENCE</scope>
    <source>
        <strain evidence="5">CGMCC 4.7110</strain>
    </source>
</reference>
<dbReference type="GO" id="GO:0031956">
    <property type="term" value="F:medium-chain fatty acid-CoA ligase activity"/>
    <property type="evidence" value="ECO:0007669"/>
    <property type="project" value="TreeGrafter"/>
</dbReference>
<accession>A0A917X9P7</accession>